<dbReference type="KEGG" id="mpp:MICPUCDRAFT_48048"/>
<reference evidence="2 3" key="1">
    <citation type="journal article" date="2009" name="Science">
        <title>Green evolution and dynamic adaptations revealed by genomes of the marine picoeukaryotes Micromonas.</title>
        <authorList>
            <person name="Worden A.Z."/>
            <person name="Lee J.H."/>
            <person name="Mock T."/>
            <person name="Rouze P."/>
            <person name="Simmons M.P."/>
            <person name="Aerts A.L."/>
            <person name="Allen A.E."/>
            <person name="Cuvelier M.L."/>
            <person name="Derelle E."/>
            <person name="Everett M.V."/>
            <person name="Foulon E."/>
            <person name="Grimwood J."/>
            <person name="Gundlach H."/>
            <person name="Henrissat B."/>
            <person name="Napoli C."/>
            <person name="McDonald S.M."/>
            <person name="Parker M.S."/>
            <person name="Rombauts S."/>
            <person name="Salamov A."/>
            <person name="Von Dassow P."/>
            <person name="Badger J.H."/>
            <person name="Coutinho P.M."/>
            <person name="Demir E."/>
            <person name="Dubchak I."/>
            <person name="Gentemann C."/>
            <person name="Eikrem W."/>
            <person name="Gready J.E."/>
            <person name="John U."/>
            <person name="Lanier W."/>
            <person name="Lindquist E.A."/>
            <person name="Lucas S."/>
            <person name="Mayer K.F."/>
            <person name="Moreau H."/>
            <person name="Not F."/>
            <person name="Otillar R."/>
            <person name="Panaud O."/>
            <person name="Pangilinan J."/>
            <person name="Paulsen I."/>
            <person name="Piegu B."/>
            <person name="Poliakov A."/>
            <person name="Robbens S."/>
            <person name="Schmutz J."/>
            <person name="Toulza E."/>
            <person name="Wyss T."/>
            <person name="Zelensky A."/>
            <person name="Zhou K."/>
            <person name="Armbrust E.V."/>
            <person name="Bhattacharya D."/>
            <person name="Goodenough U.W."/>
            <person name="Van de Peer Y."/>
            <person name="Grigoriev I.V."/>
        </authorList>
    </citation>
    <scope>NUCLEOTIDE SEQUENCE [LARGE SCALE GENOMIC DNA]</scope>
    <source>
        <strain evidence="2 3">CCMP1545</strain>
    </source>
</reference>
<protein>
    <submittedName>
        <fullName evidence="2">Predicted protein</fullName>
    </submittedName>
</protein>
<keyword evidence="3" id="KW-1185">Reference proteome</keyword>
<dbReference type="SUPFAM" id="SSF48371">
    <property type="entry name" value="ARM repeat"/>
    <property type="match status" value="1"/>
</dbReference>
<dbReference type="EMBL" id="GG663743">
    <property type="protein sequence ID" value="EEH54550.1"/>
    <property type="molecule type" value="Genomic_DNA"/>
</dbReference>
<accession>C1MZ59</accession>
<dbReference type="RefSeq" id="XP_003060900.1">
    <property type="nucleotide sequence ID" value="XM_003060854.1"/>
</dbReference>
<dbReference type="GeneID" id="9686339"/>
<proteinExistence type="predicted"/>
<sequence length="2372" mass="263494">MAVLDRPSHGAATQKRDTKLGGLLGRVRNIKTFDNTLTRTSDALLRAQQKKERDRSHAEFVAECTLSPMREGVKTVTNVWGNPDVEGAMPRIIVRGKPFQVALDAGMDFEAMYSEVAEAMYGPTIAGQEEERWRFVREITDQDSEGDVGEFTRKSEYVGMRFKLLLEIQNYDPRLNEGGSSTITMTEETWGNLKRGQPISAETNRLQMFEHLELKWTTGVEKDDNVLKEEAILGIWEMSIQKDYRIEMPDSLFDKIVDALSNKYTDKIRSVAAAVTWCLSVSSQSRTDLMNVGKSEEEDEEEVEEGTPGAHPFMRYLIEMLKTSITREPAEFGGEDEAYTCEVRDEFYDRSLGTLGIMFVDKRARAQYIELDPGLEMLLGACAAPMEDPPFPVDPPSEAELAAMKSDKQRAKAINKYKHAVHAYRCERSHRRLSAGETLASIMLRDYDARGSLVKSGGYGSLSSLLESDNAAIRLAASAAMGIFAKDPASQEQVAQEKNLSETIDSLTRTLKTSLTELVGPAPPTVTELYEAEKAAKAAALKAEEEAEAKAAAIAAAKARAEALGEEWVEPESEEETPDAGGTVKRVMSTVSVAELEQIQEESAALKASTIPLMAATIENCITALWGLVRATLANTESLSDEAMLRLISFCRRAHDGVQNDAITENAVFTAIGIIATLCEDRSHCERLMLLGARPETPPPFTAEEIAEFELAEFKARREGKKFVRPVREKLPWDYTHSVIECIKHWLTVAPYDEGRTRTMAAVCAGLILEYMFADAPKEGDATLDGPYRGMLMRDTELVDKLIESAKAGANHKWFHKPLWEATAAALMYLATPYEAAFTPKQLENIVSLINMVTERYPSETYATMKYLACTIWCVARSPSGRGNLIKYAPNCIPYLIEMGNVCVKAVSISGKVELGIESEEERLIEASDAGEDSFLKPNHPRIRAKALQFTIASLWLMLYSENDPPVHHGEVYLEKDGALLTIPRVETPSLEDMDVVDEFGGIKPGMPELEEDRLAAAAKVKAAEAEVYVTKMQLVMDAGDEPETPVEQATTAFYEATKAAEEAAAAALAAHAARAENIAASRKNIMNFLLTAIRLPAIRLTEKSRKIAVAASWSICYRSAAARREYISAGLFDALESCACDGGENTTVRCTTFAAAAMESLLAFHDVSTAVGGPARMEKIGIHMVTSPLLGEQERGARILAFMTSDSDSNSIKASLVRKSVLPNLLKLLCPIEVKEEVELEEEAAAAAAAEAVREAEEMLSKTQAALDAGEEPEYDLDDTEDLLRKARKTSEAAAAVAQEARDDYERHIAESGEEHVSHDTEMKRCAELFAAAALLNLSSLPAAQISLARHGIYRLLKTNASGMVNRRHVAIGEGVVKGGDLIAGTIQNIASNAENRTIFYKLELRAKALERVLHNKKEVRHLNRHIEVAGRIVGESYEKAKDLGVSYESSSRRRKGHVPAKGDETAVVEEISREDPESTPALKLPSLLEDVLAQKNEKKVDIASFAKKDGLGTFEVNTSATQASAESFLAQDAETVEKKSQFAEDDWLSSIANADDDTFAEGLALLTHSMRQPLWNLWARPEERRDDLVSDPEMYGASALTRVHLVPLQRGTPEGEQRWRPPIRKYVQTRRQPARQNGDLTSDMNKMSLSGTLPPVGQDGEAYIAETTTRLLSTTRPGSVQERLRAKAAEIAEAVALGGPESCGGIGSEDGLKGSSKAPNALPVMEIVPDDVEDGLEIEHDTADGAGEYGPLKVVLDPAGSRNCVNFVSGFDKAPDPAKRNAKLVMFEHVSGAKVYEELFPVYSLPNGKKAFYYHTGNNLVPEVPIRPDELPYRPGTLELTYELRLPQTDMLHEVARPNPNLGDDKPYKPVPRLCPLPDRHFLEVNEPESLDEESFGNLVIPPLEFKIVEDVIYKTTEESFTVAAKWVEPWSIENSVFAPRKKFSDARDFFDRTPLFDKMFDRDWHHALKKKQFVRFLTKSGGDDESPDDKLKLICSALKNYYFETEKLYRYYGVTGTGDSMTMQLNEWIMCATDCQLPDPESKLCTSSHLGTMFKVVNFEQESEGKEMEMIAKLNQDNALTRFEFIEILCRVADAKYVQVGTCASLAEAISVMYEMCIMPNLNPEVQMGTYDFRVNRLYTEAVDDVFRSVFTDEEKFGEGNFRTYKSGTTYAVLEALYYAYCMPVGGTKASQRKLMQMDQFIEVLFPLNLMRDEESDFSLREAQLCFLYSQMRVIRQFVDAEKYESLTFVDFLEALARVSECIPIPPLADIKSRGYKSALDWLSKTSQVDARNDANTEKLTLLSRPSREFTAKKTRPLNQKLAEFLDFLFRCVAVRVCKIEEDEYTEAKCVKLFKSLRAAREHGGQARG</sequence>
<keyword evidence="1" id="KW-0175">Coiled coil</keyword>
<evidence type="ECO:0000313" key="2">
    <source>
        <dbReference type="EMBL" id="EEH54550.1"/>
    </source>
</evidence>
<gene>
    <name evidence="2" type="ORF">MICPUCDRAFT_48048</name>
</gene>
<dbReference type="Gene3D" id="1.25.10.10">
    <property type="entry name" value="Leucine-rich Repeat Variant"/>
    <property type="match status" value="1"/>
</dbReference>
<evidence type="ECO:0000313" key="3">
    <source>
        <dbReference type="Proteomes" id="UP000001876"/>
    </source>
</evidence>
<dbReference type="InterPro" id="IPR016024">
    <property type="entry name" value="ARM-type_fold"/>
</dbReference>
<dbReference type="STRING" id="564608.C1MZ59"/>
<name>C1MZ59_MICPC</name>
<dbReference type="Proteomes" id="UP000001876">
    <property type="component" value="Unassembled WGS sequence"/>
</dbReference>
<feature type="coiled-coil region" evidence="1">
    <location>
        <begin position="1236"/>
        <end position="1267"/>
    </location>
</feature>
<dbReference type="eggNOG" id="ENOG502S345">
    <property type="taxonomic scope" value="Eukaryota"/>
</dbReference>
<organism evidence="3">
    <name type="scientific">Micromonas pusilla (strain CCMP1545)</name>
    <name type="common">Picoplanktonic green alga</name>
    <dbReference type="NCBI Taxonomy" id="564608"/>
    <lineage>
        <taxon>Eukaryota</taxon>
        <taxon>Viridiplantae</taxon>
        <taxon>Chlorophyta</taxon>
        <taxon>Mamiellophyceae</taxon>
        <taxon>Mamiellales</taxon>
        <taxon>Mamiellaceae</taxon>
        <taxon>Micromonas</taxon>
    </lineage>
</organism>
<dbReference type="OrthoDB" id="567696at2759"/>
<evidence type="ECO:0000256" key="1">
    <source>
        <dbReference type="SAM" id="Coils"/>
    </source>
</evidence>
<dbReference type="InterPro" id="IPR011989">
    <property type="entry name" value="ARM-like"/>
</dbReference>